<proteinExistence type="predicted"/>
<accession>A0A014P209</accession>
<comment type="caution">
    <text evidence="2">The sequence shown here is derived from an EMBL/GenBank/DDBJ whole genome shotgun (WGS) entry which is preliminary data.</text>
</comment>
<dbReference type="Proteomes" id="UP000030151">
    <property type="component" value="Unassembled WGS sequence"/>
</dbReference>
<protein>
    <submittedName>
        <fullName evidence="2">Uncharacterized protein</fullName>
    </submittedName>
</protein>
<evidence type="ECO:0000313" key="3">
    <source>
        <dbReference type="Proteomes" id="UP000030151"/>
    </source>
</evidence>
<name>A0A014P209_9HYPO</name>
<feature type="compositionally biased region" description="Low complexity" evidence="1">
    <location>
        <begin position="43"/>
        <end position="55"/>
    </location>
</feature>
<feature type="compositionally biased region" description="Polar residues" evidence="1">
    <location>
        <begin position="57"/>
        <end position="76"/>
    </location>
</feature>
<organism evidence="2 3">
    <name type="scientific">Metarhizium robertsii</name>
    <dbReference type="NCBI Taxonomy" id="568076"/>
    <lineage>
        <taxon>Eukaryota</taxon>
        <taxon>Fungi</taxon>
        <taxon>Dikarya</taxon>
        <taxon>Ascomycota</taxon>
        <taxon>Pezizomycotina</taxon>
        <taxon>Sordariomycetes</taxon>
        <taxon>Hypocreomycetidae</taxon>
        <taxon>Hypocreales</taxon>
        <taxon>Clavicipitaceae</taxon>
        <taxon>Metarhizium</taxon>
    </lineage>
</organism>
<dbReference type="EMBL" id="JELW01000085">
    <property type="protein sequence ID" value="EXU95353.1"/>
    <property type="molecule type" value="Genomic_DNA"/>
</dbReference>
<feature type="compositionally biased region" description="Polar residues" evidence="1">
    <location>
        <begin position="20"/>
        <end position="29"/>
    </location>
</feature>
<sequence>MRSGLSTLVRHTLPTLHGRSMTTSISRLSRTSKKNLPVRDGESSSPKAPAARPKPTVYNSNITGSGSDPRSQLTAEQNKEVDEHNRHFTKKHALEDRANDRGGPRH</sequence>
<gene>
    <name evidence="2" type="ORF">X797_011570</name>
</gene>
<feature type="region of interest" description="Disordered" evidence="1">
    <location>
        <begin position="1"/>
        <end position="106"/>
    </location>
</feature>
<evidence type="ECO:0000313" key="2">
    <source>
        <dbReference type="EMBL" id="EXU95353.1"/>
    </source>
</evidence>
<feature type="compositionally biased region" description="Basic and acidic residues" evidence="1">
    <location>
        <begin position="77"/>
        <end position="106"/>
    </location>
</feature>
<reference evidence="2 3" key="1">
    <citation type="submission" date="2014-02" db="EMBL/GenBank/DDBJ databases">
        <title>The genome sequence of the entomopathogenic fungus Metarhizium robertsii ARSEF 2575.</title>
        <authorList>
            <person name="Giuliano Garisto Donzelli B."/>
            <person name="Roe B.A."/>
            <person name="Macmil S.L."/>
            <person name="Krasnoff S.B."/>
            <person name="Gibson D.M."/>
        </authorList>
    </citation>
    <scope>NUCLEOTIDE SEQUENCE [LARGE SCALE GENOMIC DNA]</scope>
    <source>
        <strain evidence="2 3">ARSEF 2575</strain>
    </source>
</reference>
<evidence type="ECO:0000256" key="1">
    <source>
        <dbReference type="SAM" id="MobiDB-lite"/>
    </source>
</evidence>
<dbReference type="HOGENOM" id="CLU_173475_0_0_1"/>
<dbReference type="AlphaFoldDB" id="A0A014P209"/>